<dbReference type="AlphaFoldDB" id="A0A1Y0IML9"/>
<protein>
    <recommendedName>
        <fullName evidence="1">CRISPR-associated protein Cas6 C-terminal domain-containing protein</fullName>
    </recommendedName>
</protein>
<dbReference type="RefSeq" id="WP_087457137.1">
    <property type="nucleotide sequence ID" value="NZ_CP021434.1"/>
</dbReference>
<feature type="domain" description="CRISPR-associated protein Cas6 C-terminal" evidence="1">
    <location>
        <begin position="193"/>
        <end position="314"/>
    </location>
</feature>
<name>A0A1Y0IML9_9BACL</name>
<dbReference type="EMBL" id="CP021434">
    <property type="protein sequence ID" value="ARU61767.1"/>
    <property type="molecule type" value="Genomic_DNA"/>
</dbReference>
<dbReference type="Proteomes" id="UP000195437">
    <property type="component" value="Chromosome"/>
</dbReference>
<sequence>MLDNLQISKYRFTLAAGEKGLELPPFKSSAFRGGFGHVFKDLTCAFPGKNCAECSIQDSCPYIYVFETQPPTNSKVSPKFESVPRPYVICTEFDGKRFYKPNETVDFELLIFGDAFSYVPFFIHSFEVLGKKGIGKERKPYSLHRVEVIDLSNGTSYLVYEGTQKQIRHREVIFTGKELLSRAEKIKETAVTVTFDTPLRMKYQGNYTADPQFHLLIRNALRRVTSLLYFHHGGQEISLDVPELIRKAEQVQLVKSTARWVDWERYSARQDTKMSFGGIMGEATYEGELSEFVPWLLAAEALGIGKQTVFGLGRMRLIWGK</sequence>
<evidence type="ECO:0000313" key="3">
    <source>
        <dbReference type="Proteomes" id="UP000195437"/>
    </source>
</evidence>
<accession>A0A1Y0IML9</accession>
<gene>
    <name evidence="2" type="ORF">CBW65_12575</name>
</gene>
<evidence type="ECO:0000313" key="2">
    <source>
        <dbReference type="EMBL" id="ARU61767.1"/>
    </source>
</evidence>
<dbReference type="KEGG" id="tum:CBW65_12575"/>
<proteinExistence type="predicted"/>
<dbReference type="InterPro" id="IPR019267">
    <property type="entry name" value="CRISPR-assoc_Cas6_C"/>
</dbReference>
<evidence type="ECO:0000259" key="1">
    <source>
        <dbReference type="Pfam" id="PF10040"/>
    </source>
</evidence>
<dbReference type="Pfam" id="PF10040">
    <property type="entry name" value="CRISPR_Cas6"/>
    <property type="match status" value="1"/>
</dbReference>
<organism evidence="2 3">
    <name type="scientific">Tumebacillus avium</name>
    <dbReference type="NCBI Taxonomy" id="1903704"/>
    <lineage>
        <taxon>Bacteria</taxon>
        <taxon>Bacillati</taxon>
        <taxon>Bacillota</taxon>
        <taxon>Bacilli</taxon>
        <taxon>Bacillales</taxon>
        <taxon>Alicyclobacillaceae</taxon>
        <taxon>Tumebacillus</taxon>
    </lineage>
</organism>
<keyword evidence="3" id="KW-1185">Reference proteome</keyword>
<dbReference type="OrthoDB" id="9787241at2"/>
<reference evidence="3" key="1">
    <citation type="submission" date="2017-05" db="EMBL/GenBank/DDBJ databases">
        <authorList>
            <person name="Sung H."/>
        </authorList>
    </citation>
    <scope>NUCLEOTIDE SEQUENCE [LARGE SCALE GENOMIC DNA]</scope>
    <source>
        <strain evidence="3">AR23208</strain>
    </source>
</reference>
<dbReference type="Gene3D" id="3.30.70.1900">
    <property type="match status" value="1"/>
</dbReference>